<evidence type="ECO:0000256" key="5">
    <source>
        <dbReference type="ARBA" id="ARBA00022989"/>
    </source>
</evidence>
<keyword evidence="10" id="KW-1185">Reference proteome</keyword>
<name>A0ABU4WBW8_9FUSO</name>
<keyword evidence="4 7" id="KW-0812">Transmembrane</keyword>
<organism evidence="9 10">
    <name type="scientific">Candidatus Cetobacterium colombiensis</name>
    <dbReference type="NCBI Taxonomy" id="3073100"/>
    <lineage>
        <taxon>Bacteria</taxon>
        <taxon>Fusobacteriati</taxon>
        <taxon>Fusobacteriota</taxon>
        <taxon>Fusobacteriia</taxon>
        <taxon>Fusobacteriales</taxon>
        <taxon>Fusobacteriaceae</taxon>
        <taxon>Cetobacterium</taxon>
    </lineage>
</organism>
<dbReference type="InterPro" id="IPR051788">
    <property type="entry name" value="MFS_Transporter"/>
</dbReference>
<evidence type="ECO:0000256" key="6">
    <source>
        <dbReference type="ARBA" id="ARBA00023136"/>
    </source>
</evidence>
<keyword evidence="3" id="KW-0813">Transport</keyword>
<dbReference type="Gene3D" id="1.20.1250.20">
    <property type="entry name" value="MFS general substrate transporter like domains"/>
    <property type="match status" value="2"/>
</dbReference>
<dbReference type="Pfam" id="PF07690">
    <property type="entry name" value="MFS_1"/>
    <property type="match status" value="1"/>
</dbReference>
<dbReference type="EMBL" id="JAVIKH010000018">
    <property type="protein sequence ID" value="MDX8337035.1"/>
    <property type="molecule type" value="Genomic_DNA"/>
</dbReference>
<dbReference type="PANTHER" id="PTHR23514">
    <property type="entry name" value="BYPASS OF STOP CODON PROTEIN 6"/>
    <property type="match status" value="1"/>
</dbReference>
<feature type="transmembrane region" description="Helical" evidence="7">
    <location>
        <begin position="102"/>
        <end position="121"/>
    </location>
</feature>
<evidence type="ECO:0000259" key="8">
    <source>
        <dbReference type="PROSITE" id="PS50850"/>
    </source>
</evidence>
<accession>A0ABU4WBW8</accession>
<comment type="subcellular location">
    <subcellularLocation>
        <location evidence="1">Endomembrane system</location>
        <topology evidence="1">Multi-pass membrane protein</topology>
    </subcellularLocation>
</comment>
<keyword evidence="6 7" id="KW-0472">Membrane</keyword>
<evidence type="ECO:0000256" key="3">
    <source>
        <dbReference type="ARBA" id="ARBA00022448"/>
    </source>
</evidence>
<reference evidence="10" key="1">
    <citation type="submission" date="2023-07" db="EMBL/GenBank/DDBJ databases">
        <authorList>
            <person name="Colorado M.A."/>
            <person name="Villamil L.M."/>
            <person name="Melo J.F."/>
            <person name="Rodriguez J.A."/>
            <person name="Ruiz R.Y."/>
        </authorList>
    </citation>
    <scope>NUCLEOTIDE SEQUENCE [LARGE SCALE GENOMIC DNA]</scope>
    <source>
        <strain evidence="10">C33</strain>
    </source>
</reference>
<dbReference type="Proteomes" id="UP001279681">
    <property type="component" value="Unassembled WGS sequence"/>
</dbReference>
<keyword evidence="5 7" id="KW-1133">Transmembrane helix</keyword>
<dbReference type="PROSITE" id="PS50850">
    <property type="entry name" value="MFS"/>
    <property type="match status" value="1"/>
</dbReference>
<comment type="similarity">
    <text evidence="2">Belongs to the major facilitator superfamily.</text>
</comment>
<evidence type="ECO:0000313" key="9">
    <source>
        <dbReference type="EMBL" id="MDX8337035.1"/>
    </source>
</evidence>
<dbReference type="InterPro" id="IPR036259">
    <property type="entry name" value="MFS_trans_sf"/>
</dbReference>
<evidence type="ECO:0000256" key="1">
    <source>
        <dbReference type="ARBA" id="ARBA00004127"/>
    </source>
</evidence>
<dbReference type="PANTHER" id="PTHR23514:SF3">
    <property type="entry name" value="BYPASS OF STOP CODON PROTEIN 6"/>
    <property type="match status" value="1"/>
</dbReference>
<evidence type="ECO:0000256" key="4">
    <source>
        <dbReference type="ARBA" id="ARBA00022692"/>
    </source>
</evidence>
<evidence type="ECO:0000313" key="10">
    <source>
        <dbReference type="Proteomes" id="UP001279681"/>
    </source>
</evidence>
<feature type="transmembrane region" description="Helical" evidence="7">
    <location>
        <begin position="34"/>
        <end position="59"/>
    </location>
</feature>
<feature type="transmembrane region" description="Helical" evidence="7">
    <location>
        <begin position="71"/>
        <end position="96"/>
    </location>
</feature>
<protein>
    <submittedName>
        <fullName evidence="9">MFS transporter</fullName>
    </submittedName>
</protein>
<proteinExistence type="inferred from homology"/>
<sequence>MLNILLIIIYLAFISLGLPDAVLGSAWPTMHKELNVHISLAGVCTMVITAGTVISSFFSGKLISRFGTGKVTAFSVFLTAFALLGIYISSSFIWILLLSIPLGLGAGAVDSALNNFVAIYYKAKHMNWLHCFWGIGATSGPFIIALYLLKESGWRMGYATIGIIQSILVVFLFLSLPLWKKFELDNNENSEEKSNTKILNLIKIPGVKSTLITFFSYCAMELTAGLWGSSYLVVTKGVSTEEAAKYISLYYLGITIGRFLSGFLTLKLGNKQMIKMGQITCILGISILILPLSINFQLMGLILIGLGCAPIYPAMLHETPNKFGKEISQKIMGIQMSVAYIGSALVPPLFGILAGVMGFEMLPFFLLALVITMYFMSEKTSQLSLEQG</sequence>
<gene>
    <name evidence="9" type="ORF">RFV38_11085</name>
</gene>
<dbReference type="RefSeq" id="WP_320314389.1">
    <property type="nucleotide sequence ID" value="NZ_JAVIKH010000018.1"/>
</dbReference>
<feature type="transmembrane region" description="Helical" evidence="7">
    <location>
        <begin position="128"/>
        <end position="149"/>
    </location>
</feature>
<feature type="transmembrane region" description="Helical" evidence="7">
    <location>
        <begin position="211"/>
        <end position="234"/>
    </location>
</feature>
<comment type="caution">
    <text evidence="9">The sequence shown here is derived from an EMBL/GenBank/DDBJ whole genome shotgun (WGS) entry which is preliminary data.</text>
</comment>
<dbReference type="SUPFAM" id="SSF103473">
    <property type="entry name" value="MFS general substrate transporter"/>
    <property type="match status" value="1"/>
</dbReference>
<feature type="transmembrane region" description="Helical" evidence="7">
    <location>
        <begin position="155"/>
        <end position="179"/>
    </location>
</feature>
<dbReference type="InterPro" id="IPR020846">
    <property type="entry name" value="MFS_dom"/>
</dbReference>
<dbReference type="InterPro" id="IPR011701">
    <property type="entry name" value="MFS"/>
</dbReference>
<evidence type="ECO:0000256" key="7">
    <source>
        <dbReference type="SAM" id="Phobius"/>
    </source>
</evidence>
<evidence type="ECO:0000256" key="2">
    <source>
        <dbReference type="ARBA" id="ARBA00008335"/>
    </source>
</evidence>
<feature type="domain" description="Major facilitator superfamily (MFS) profile" evidence="8">
    <location>
        <begin position="5"/>
        <end position="381"/>
    </location>
</feature>
<feature type="transmembrane region" description="Helical" evidence="7">
    <location>
        <begin position="246"/>
        <end position="266"/>
    </location>
</feature>